<dbReference type="EMBL" id="CACTIH010007394">
    <property type="protein sequence ID" value="CAA3012237.1"/>
    <property type="molecule type" value="Genomic_DNA"/>
</dbReference>
<proteinExistence type="predicted"/>
<feature type="compositionally biased region" description="Low complexity" evidence="3">
    <location>
        <begin position="47"/>
        <end position="67"/>
    </location>
</feature>
<keyword evidence="2" id="KW-0539">Nucleus</keyword>
<feature type="compositionally biased region" description="Basic and acidic residues" evidence="3">
    <location>
        <begin position="8"/>
        <end position="20"/>
    </location>
</feature>
<keyword evidence="5" id="KW-1185">Reference proteome</keyword>
<feature type="region of interest" description="Disordered" evidence="3">
    <location>
        <begin position="1"/>
        <end position="75"/>
    </location>
</feature>
<evidence type="ECO:0008006" key="6">
    <source>
        <dbReference type="Google" id="ProtNLM"/>
    </source>
</evidence>
<sequence length="202" mass="21820">MESFFDQESSHGIKGDKKALDSVSSPSSSPNSSDSSESEDMFEEVNSSGSSSSSSPTCGSSGSSSSSFQPLQDMSSLLQELPVKRGLSRHYNGKSQSFTSLSNVRALEDLAKPENRYKKKLKSCKSYGGLFLERCSEENPRRNKSSSRFISKKVASRGSCSSLLSGKRTNYGFIGNRPSPPIPRPQRSASSNSFANQAPLFA</sequence>
<dbReference type="Gramene" id="OE9A094393T1">
    <property type="protein sequence ID" value="OE9A094393C1"/>
    <property type="gene ID" value="OE9A094393"/>
</dbReference>
<comment type="caution">
    <text evidence="4">The sequence shown here is derived from an EMBL/GenBank/DDBJ whole genome shotgun (WGS) entry which is preliminary data.</text>
</comment>
<evidence type="ECO:0000256" key="1">
    <source>
        <dbReference type="ARBA" id="ARBA00004123"/>
    </source>
</evidence>
<accession>A0A8S0U0W6</accession>
<feature type="region of interest" description="Disordered" evidence="3">
    <location>
        <begin position="171"/>
        <end position="202"/>
    </location>
</feature>
<dbReference type="GO" id="GO:0006950">
    <property type="term" value="P:response to stress"/>
    <property type="evidence" value="ECO:0007669"/>
    <property type="project" value="UniProtKB-ARBA"/>
</dbReference>
<dbReference type="PANTHER" id="PTHR33172">
    <property type="entry name" value="OS08G0516900 PROTEIN"/>
    <property type="match status" value="1"/>
</dbReference>
<gene>
    <name evidence="4" type="ORF">OLEA9_A094393</name>
</gene>
<dbReference type="GO" id="GO:0005634">
    <property type="term" value="C:nucleus"/>
    <property type="evidence" value="ECO:0007669"/>
    <property type="project" value="UniProtKB-SubCell"/>
</dbReference>
<dbReference type="AlphaFoldDB" id="A0A8S0U0W6"/>
<evidence type="ECO:0000256" key="2">
    <source>
        <dbReference type="ARBA" id="ARBA00023242"/>
    </source>
</evidence>
<evidence type="ECO:0000256" key="3">
    <source>
        <dbReference type="SAM" id="MobiDB-lite"/>
    </source>
</evidence>
<organism evidence="4 5">
    <name type="scientific">Olea europaea subsp. europaea</name>
    <dbReference type="NCBI Taxonomy" id="158383"/>
    <lineage>
        <taxon>Eukaryota</taxon>
        <taxon>Viridiplantae</taxon>
        <taxon>Streptophyta</taxon>
        <taxon>Embryophyta</taxon>
        <taxon>Tracheophyta</taxon>
        <taxon>Spermatophyta</taxon>
        <taxon>Magnoliopsida</taxon>
        <taxon>eudicotyledons</taxon>
        <taxon>Gunneridae</taxon>
        <taxon>Pentapetalae</taxon>
        <taxon>asterids</taxon>
        <taxon>lamiids</taxon>
        <taxon>Lamiales</taxon>
        <taxon>Oleaceae</taxon>
        <taxon>Oleeae</taxon>
        <taxon>Olea</taxon>
    </lineage>
</organism>
<comment type="subcellular location">
    <subcellularLocation>
        <location evidence="1">Nucleus</location>
    </subcellularLocation>
</comment>
<name>A0A8S0U0W6_OLEEU</name>
<dbReference type="PANTHER" id="PTHR33172:SF29">
    <property type="entry name" value="OS06G0559400 PROTEIN"/>
    <property type="match status" value="1"/>
</dbReference>
<feature type="compositionally biased region" description="Low complexity" evidence="3">
    <location>
        <begin position="21"/>
        <end position="35"/>
    </location>
</feature>
<evidence type="ECO:0000313" key="4">
    <source>
        <dbReference type="EMBL" id="CAA3012237.1"/>
    </source>
</evidence>
<dbReference type="Proteomes" id="UP000594638">
    <property type="component" value="Unassembled WGS sequence"/>
</dbReference>
<reference evidence="4 5" key="1">
    <citation type="submission" date="2019-12" db="EMBL/GenBank/DDBJ databases">
        <authorList>
            <person name="Alioto T."/>
            <person name="Alioto T."/>
            <person name="Gomez Garrido J."/>
        </authorList>
    </citation>
    <scope>NUCLEOTIDE SEQUENCE [LARGE SCALE GENOMIC DNA]</scope>
</reference>
<evidence type="ECO:0000313" key="5">
    <source>
        <dbReference type="Proteomes" id="UP000594638"/>
    </source>
</evidence>
<protein>
    <recommendedName>
        <fullName evidence="6">Oxidative stress 3</fullName>
    </recommendedName>
</protein>
<dbReference type="OrthoDB" id="913112at2759"/>
<dbReference type="InterPro" id="IPR051992">
    <property type="entry name" value="OxStress_Response_Reg"/>
</dbReference>